<organism evidence="1 2">
    <name type="scientific">Mycolicibacterium insubricum</name>
    <dbReference type="NCBI Taxonomy" id="444597"/>
    <lineage>
        <taxon>Bacteria</taxon>
        <taxon>Bacillati</taxon>
        <taxon>Actinomycetota</taxon>
        <taxon>Actinomycetes</taxon>
        <taxon>Mycobacteriales</taxon>
        <taxon>Mycobacteriaceae</taxon>
        <taxon>Mycolicibacterium</taxon>
    </lineage>
</organism>
<dbReference type="STRING" id="444597.BST26_03605"/>
<dbReference type="EMBL" id="MVHS01000005">
    <property type="protein sequence ID" value="ORA73127.1"/>
    <property type="molecule type" value="Genomic_DNA"/>
</dbReference>
<name>A0A1X0DLB9_9MYCO</name>
<gene>
    <name evidence="1" type="ORF">BST26_03605</name>
</gene>
<evidence type="ECO:0000313" key="1">
    <source>
        <dbReference type="EMBL" id="ORA73127.1"/>
    </source>
</evidence>
<sequence>MTVATLAASLAGCGTDTEPQATPSYALNGVYRLVGDGAKQTLGGEPDPGPSMQRQFALRSHCDGDTCVTIGMRLDDKDASKPFEDGDGKPDEPMVADYRDGRWFQAEQAEWTCGDGSVGRQTVYWSLTPQSDGSLTGTRTDIRVASPQCVSVQQLPITITRTGDIDPAISLGDPASVPPWRASPPARLSGKYTRTAVQVQAGSEIDRTAVEFTSFCVRNTNNCVALKSFTEPDGPRLVPLEFDNGRWTVQFDAMDTECPESKQQAQVISHEQYALPTDASNPIQNTTGSEVAVVTGACTGVLRDFNLALQRSEG</sequence>
<proteinExistence type="predicted"/>
<evidence type="ECO:0000313" key="2">
    <source>
        <dbReference type="Proteomes" id="UP000192801"/>
    </source>
</evidence>
<reference evidence="1 2" key="1">
    <citation type="submission" date="2016-12" db="EMBL/GenBank/DDBJ databases">
        <title>The new phylogeny of genus Mycobacterium.</title>
        <authorList>
            <person name="Tortoli E."/>
            <person name="Trovato A."/>
            <person name="Cirillo D.M."/>
        </authorList>
    </citation>
    <scope>NUCLEOTIDE SEQUENCE [LARGE SCALE GENOMIC DNA]</scope>
    <source>
        <strain evidence="1 2">DSM 45130</strain>
    </source>
</reference>
<dbReference type="Proteomes" id="UP000192801">
    <property type="component" value="Unassembled WGS sequence"/>
</dbReference>
<protein>
    <submittedName>
        <fullName evidence="1">Uncharacterized protein</fullName>
    </submittedName>
</protein>
<keyword evidence="2" id="KW-1185">Reference proteome</keyword>
<comment type="caution">
    <text evidence="1">The sequence shown here is derived from an EMBL/GenBank/DDBJ whole genome shotgun (WGS) entry which is preliminary data.</text>
</comment>
<accession>A0A1X0DLB9</accession>
<dbReference type="AlphaFoldDB" id="A0A1X0DLB9"/>